<accession>A0A3D8RGF6</accession>
<comment type="caution">
    <text evidence="8">The sequence shown here is derived from an EMBL/GenBank/DDBJ whole genome shotgun (WGS) entry which is preliminary data.</text>
</comment>
<evidence type="ECO:0000256" key="1">
    <source>
        <dbReference type="ARBA" id="ARBA00022833"/>
    </source>
</evidence>
<dbReference type="AlphaFoldDB" id="A0A3D8RGF6"/>
<reference evidence="8 9" key="1">
    <citation type="journal article" date="2018" name="IMA Fungus">
        <title>IMA Genome-F 9: Draft genome sequence of Annulohypoxylon stygium, Aspergillus mulundensis, Berkeleyomyces basicola (syn. Thielaviopsis basicola), Ceratocystis smalleyi, two Cercospora beticola strains, Coleophoma cylindrospora, Fusarium fracticaudum, Phialophora cf. hyalina, and Morchella septimelata.</title>
        <authorList>
            <person name="Wingfield B.D."/>
            <person name="Bills G.F."/>
            <person name="Dong Y."/>
            <person name="Huang W."/>
            <person name="Nel W.J."/>
            <person name="Swalarsk-Parry B.S."/>
            <person name="Vaghefi N."/>
            <person name="Wilken P.M."/>
            <person name="An Z."/>
            <person name="de Beer Z.W."/>
            <person name="De Vos L."/>
            <person name="Chen L."/>
            <person name="Duong T.A."/>
            <person name="Gao Y."/>
            <person name="Hammerbacher A."/>
            <person name="Kikkert J.R."/>
            <person name="Li Y."/>
            <person name="Li H."/>
            <person name="Li K."/>
            <person name="Li Q."/>
            <person name="Liu X."/>
            <person name="Ma X."/>
            <person name="Naidoo K."/>
            <person name="Pethybridge S.J."/>
            <person name="Sun J."/>
            <person name="Steenkamp E.T."/>
            <person name="van der Nest M.A."/>
            <person name="van Wyk S."/>
            <person name="Wingfield M.J."/>
            <person name="Xiong C."/>
            <person name="Yue Q."/>
            <person name="Zhang X."/>
        </authorList>
    </citation>
    <scope>NUCLEOTIDE SEQUENCE [LARGE SCALE GENOMIC DNA]</scope>
    <source>
        <strain evidence="8 9">BP6252</strain>
    </source>
</reference>
<feature type="region of interest" description="Disordered" evidence="6">
    <location>
        <begin position="43"/>
        <end position="74"/>
    </location>
</feature>
<dbReference type="PANTHER" id="PTHR47171:SF4">
    <property type="entry name" value="ACETAMIDASE REGULATORY PROTEIN"/>
    <property type="match status" value="1"/>
</dbReference>
<evidence type="ECO:0000256" key="2">
    <source>
        <dbReference type="ARBA" id="ARBA00023015"/>
    </source>
</evidence>
<dbReference type="OrthoDB" id="39175at2759"/>
<evidence type="ECO:0000256" key="5">
    <source>
        <dbReference type="ARBA" id="ARBA00023242"/>
    </source>
</evidence>
<dbReference type="SMART" id="SM00906">
    <property type="entry name" value="Fungal_trans"/>
    <property type="match status" value="1"/>
</dbReference>
<keyword evidence="9" id="KW-1185">Reference proteome</keyword>
<name>A0A3D8RGF6_9HELO</name>
<feature type="domain" description="Xylanolytic transcriptional activator regulatory" evidence="7">
    <location>
        <begin position="315"/>
        <end position="390"/>
    </location>
</feature>
<organism evidence="8 9">
    <name type="scientific">Coleophoma cylindrospora</name>
    <dbReference type="NCBI Taxonomy" id="1849047"/>
    <lineage>
        <taxon>Eukaryota</taxon>
        <taxon>Fungi</taxon>
        <taxon>Dikarya</taxon>
        <taxon>Ascomycota</taxon>
        <taxon>Pezizomycotina</taxon>
        <taxon>Leotiomycetes</taxon>
        <taxon>Helotiales</taxon>
        <taxon>Dermateaceae</taxon>
        <taxon>Coleophoma</taxon>
    </lineage>
</organism>
<keyword evidence="3" id="KW-0238">DNA-binding</keyword>
<keyword evidence="5" id="KW-0539">Nucleus</keyword>
<dbReference type="EMBL" id="PDLM01000007">
    <property type="protein sequence ID" value="RDW72954.1"/>
    <property type="molecule type" value="Genomic_DNA"/>
</dbReference>
<evidence type="ECO:0000256" key="6">
    <source>
        <dbReference type="SAM" id="MobiDB-lite"/>
    </source>
</evidence>
<protein>
    <recommendedName>
        <fullName evidence="7">Xylanolytic transcriptional activator regulatory domain-containing protein</fullName>
    </recommendedName>
</protein>
<evidence type="ECO:0000313" key="8">
    <source>
        <dbReference type="EMBL" id="RDW72954.1"/>
    </source>
</evidence>
<evidence type="ECO:0000256" key="3">
    <source>
        <dbReference type="ARBA" id="ARBA00023125"/>
    </source>
</evidence>
<dbReference type="InterPro" id="IPR052073">
    <property type="entry name" value="Amide_Lactam_Regulators"/>
</dbReference>
<dbReference type="Proteomes" id="UP000256645">
    <property type="component" value="Unassembled WGS sequence"/>
</dbReference>
<gene>
    <name evidence="8" type="ORF">BP6252_06861</name>
</gene>
<dbReference type="GO" id="GO:0008270">
    <property type="term" value="F:zinc ion binding"/>
    <property type="evidence" value="ECO:0007669"/>
    <property type="project" value="InterPro"/>
</dbReference>
<dbReference type="GO" id="GO:0003677">
    <property type="term" value="F:DNA binding"/>
    <property type="evidence" value="ECO:0007669"/>
    <property type="project" value="UniProtKB-KW"/>
</dbReference>
<evidence type="ECO:0000313" key="9">
    <source>
        <dbReference type="Proteomes" id="UP000256645"/>
    </source>
</evidence>
<keyword evidence="2" id="KW-0805">Transcription regulation</keyword>
<keyword evidence="4" id="KW-0804">Transcription</keyword>
<dbReference type="GO" id="GO:0006351">
    <property type="term" value="P:DNA-templated transcription"/>
    <property type="evidence" value="ECO:0007669"/>
    <property type="project" value="InterPro"/>
</dbReference>
<keyword evidence="1" id="KW-0862">Zinc</keyword>
<dbReference type="InterPro" id="IPR007219">
    <property type="entry name" value="XnlR_reg_dom"/>
</dbReference>
<dbReference type="PANTHER" id="PTHR47171">
    <property type="entry name" value="FARA-RELATED"/>
    <property type="match status" value="1"/>
</dbReference>
<proteinExistence type="predicted"/>
<sequence>MFATGVKSSAAWKKGASVQTARMGAFNARNFVLAELHKLKRRRKRSAAPIKSDHGSSHGLDALSSPLQDSKDSASAPSYVETISAVTAPKQPPAKKQNFVPTMDDIVEEQLSRTALTEFYQRGINGESPWFIYREDGWIRIAYIGNATSNLTHLVQGELSNSTHGPSLHFPFPSIRPTMPWKPQKDQPIVRWYSRVADDAGALPAKEVRDDLVNSFFEKIHPGFPIVDEAEFRSQYSNPEHPPPLLLLQSVLLAGAHVCQHPKVAESRALVKMALFRRAKALFEMHFENDRMNLVQCALLFTWHFEGADDASSNVYYWAGVACRIAYGLGMHRDLSQNSKTRMPAGDCRIYRRIWWTLVQVDVLASLHHGRPPMIDPDECDQSPLIPEDFVEYCGAQNQNVNIEYNIQNSKLCDIVLQILKLSSPGSLRRCALAPGSLQLQQKSLNSQLAGWYMCLAPDGLSTIGNHDKFWSLQVQMHYNLALMHLHRIPTESNESRQYRSTTCHVAAHAITKLFDEIITIGAVSQCSFTALTALLSAAIQISSEARTATNDYDIVLALEAQTRLENLLPAIKAVSHYWPSAEAISHIFHDVLLRLHEQCKAIHAKLQADSQPRSPSEGIAYPVDASAGVNFAKADGGAGAGVGWSNFFEMGDLDPFADIEALGLESWLTMPTSGDRFAE</sequence>
<feature type="compositionally biased region" description="Polar residues" evidence="6">
    <location>
        <begin position="65"/>
        <end position="74"/>
    </location>
</feature>
<evidence type="ECO:0000256" key="4">
    <source>
        <dbReference type="ARBA" id="ARBA00023163"/>
    </source>
</evidence>
<evidence type="ECO:0000259" key="7">
    <source>
        <dbReference type="SMART" id="SM00906"/>
    </source>
</evidence>
<dbReference type="Pfam" id="PF04082">
    <property type="entry name" value="Fungal_trans"/>
    <property type="match status" value="1"/>
</dbReference>
<dbReference type="CDD" id="cd12148">
    <property type="entry name" value="fungal_TF_MHR"/>
    <property type="match status" value="1"/>
</dbReference>